<feature type="region of interest" description="Disordered" evidence="1">
    <location>
        <begin position="67"/>
        <end position="170"/>
    </location>
</feature>
<evidence type="ECO:0000313" key="4">
    <source>
        <dbReference type="Proteomes" id="UP000442707"/>
    </source>
</evidence>
<dbReference type="RefSeq" id="WP_150944742.1">
    <property type="nucleotide sequence ID" value="NZ_VZRB01000002.1"/>
</dbReference>
<evidence type="ECO:0000256" key="2">
    <source>
        <dbReference type="SAM" id="Phobius"/>
    </source>
</evidence>
<keyword evidence="2" id="KW-0812">Transmembrane</keyword>
<feature type="compositionally biased region" description="Low complexity" evidence="1">
    <location>
        <begin position="148"/>
        <end position="162"/>
    </location>
</feature>
<evidence type="ECO:0000256" key="1">
    <source>
        <dbReference type="SAM" id="MobiDB-lite"/>
    </source>
</evidence>
<dbReference type="AlphaFoldDB" id="A0A6H9V9A6"/>
<protein>
    <submittedName>
        <fullName evidence="3">Cellulase</fullName>
    </submittedName>
</protein>
<feature type="region of interest" description="Disordered" evidence="1">
    <location>
        <begin position="1"/>
        <end position="35"/>
    </location>
</feature>
<evidence type="ECO:0000313" key="3">
    <source>
        <dbReference type="EMBL" id="KAB1150118.1"/>
    </source>
</evidence>
<proteinExistence type="predicted"/>
<gene>
    <name evidence="3" type="ORF">F7R91_04760</name>
</gene>
<comment type="caution">
    <text evidence="3">The sequence shown here is derived from an EMBL/GenBank/DDBJ whole genome shotgun (WGS) entry which is preliminary data.</text>
</comment>
<accession>A0A6H9V9A6</accession>
<dbReference type="Proteomes" id="UP000442707">
    <property type="component" value="Unassembled WGS sequence"/>
</dbReference>
<sequence length="170" mass="17423">MDHFERELSRMMRDAREHTPFEPAHQARLRSGVRARRRARAAQKAVGSVLAVAGLGIGFFLLPDSSVETRPQAPLPRPAASPASPTATPSTTADSAPSATVTAPPTGSETSAPPGGPATTGSSDTLSPDPGSDPTNTPPPTSDVTRNAPTPEATPTSEEPSSFVTSTDSG</sequence>
<reference evidence="3 4" key="1">
    <citation type="submission" date="2019-09" db="EMBL/GenBank/DDBJ databases">
        <title>Screening of Novel Bioactive Compounds from Soil-Associated.</title>
        <authorList>
            <person name="Zhao S."/>
        </authorList>
    </citation>
    <scope>NUCLEOTIDE SEQUENCE [LARGE SCALE GENOMIC DNA]</scope>
    <source>
        <strain evidence="3 4">HIT-DPA4</strain>
    </source>
</reference>
<keyword evidence="2" id="KW-1133">Transmembrane helix</keyword>
<feature type="compositionally biased region" description="Low complexity" evidence="1">
    <location>
        <begin position="80"/>
        <end position="106"/>
    </location>
</feature>
<dbReference type="EMBL" id="VZRB01000002">
    <property type="protein sequence ID" value="KAB1150118.1"/>
    <property type="molecule type" value="Genomic_DNA"/>
</dbReference>
<keyword evidence="4" id="KW-1185">Reference proteome</keyword>
<keyword evidence="2" id="KW-0472">Membrane</keyword>
<feature type="compositionally biased region" description="Basic and acidic residues" evidence="1">
    <location>
        <begin position="1"/>
        <end position="20"/>
    </location>
</feature>
<feature type="transmembrane region" description="Helical" evidence="2">
    <location>
        <begin position="45"/>
        <end position="62"/>
    </location>
</feature>
<organism evidence="3 4">
    <name type="scientific">Streptomyces luteolifulvus</name>
    <dbReference type="NCBI Taxonomy" id="2615112"/>
    <lineage>
        <taxon>Bacteria</taxon>
        <taxon>Bacillati</taxon>
        <taxon>Actinomycetota</taxon>
        <taxon>Actinomycetes</taxon>
        <taxon>Kitasatosporales</taxon>
        <taxon>Streptomycetaceae</taxon>
        <taxon>Streptomyces</taxon>
    </lineage>
</organism>
<name>A0A6H9V9A6_9ACTN</name>